<comment type="caution">
    <text evidence="2">The sequence shown here is derived from an EMBL/GenBank/DDBJ whole genome shotgun (WGS) entry which is preliminary data.</text>
</comment>
<dbReference type="Proteomes" id="UP001243403">
    <property type="component" value="Unassembled WGS sequence"/>
</dbReference>
<keyword evidence="1" id="KW-0812">Transmembrane</keyword>
<gene>
    <name evidence="2" type="ORF">QLS65_05595</name>
</gene>
<organism evidence="2 3">
    <name type="scientific">Flavobacterium algoritolerans</name>
    <dbReference type="NCBI Taxonomy" id="3041254"/>
    <lineage>
        <taxon>Bacteria</taxon>
        <taxon>Pseudomonadati</taxon>
        <taxon>Bacteroidota</taxon>
        <taxon>Flavobacteriia</taxon>
        <taxon>Flavobacteriales</taxon>
        <taxon>Flavobacteriaceae</taxon>
        <taxon>Flavobacterium</taxon>
    </lineage>
</organism>
<name>A0ABT6V8Y7_9FLAO</name>
<feature type="transmembrane region" description="Helical" evidence="1">
    <location>
        <begin position="23"/>
        <end position="43"/>
    </location>
</feature>
<protein>
    <submittedName>
        <fullName evidence="2">Uncharacterized protein</fullName>
    </submittedName>
</protein>
<evidence type="ECO:0000313" key="2">
    <source>
        <dbReference type="EMBL" id="MDI5894356.1"/>
    </source>
</evidence>
<evidence type="ECO:0000256" key="1">
    <source>
        <dbReference type="SAM" id="Phobius"/>
    </source>
</evidence>
<reference evidence="2 3" key="1">
    <citation type="submission" date="2023-04" db="EMBL/GenBank/DDBJ databases">
        <title>Two novel species of Flavobacterium.</title>
        <authorList>
            <person name="Liu Q."/>
            <person name="Xin Y.-H."/>
        </authorList>
    </citation>
    <scope>NUCLEOTIDE SEQUENCE [LARGE SCALE GENOMIC DNA]</scope>
    <source>
        <strain evidence="2 3">LB1P51</strain>
    </source>
</reference>
<keyword evidence="1" id="KW-1133">Transmembrane helix</keyword>
<keyword evidence="1" id="KW-0472">Membrane</keyword>
<accession>A0ABT6V8Y7</accession>
<dbReference type="EMBL" id="JASCRZ010000002">
    <property type="protein sequence ID" value="MDI5894356.1"/>
    <property type="molecule type" value="Genomic_DNA"/>
</dbReference>
<sequence length="226" mass="26427">MILNILLTGEITWRTYLQDANQIAQIIGTILVVIYVVYTYLTFRQIKKQTDYQQDAYLKTDLTILKEINEITSFQIQTGKAITPKNNLINKYINLELSNKMKGILQPIFKFEDNLFEGNYLTLIFINYGNAEVNKICLKLIVTVHNSKELIDQKMLREKETQTIEVLINEIVERNGGKLRIPILTTASFPFFFVQVKGEYYDVRNKKYTITEENFNGENLHLQKLQ</sequence>
<evidence type="ECO:0000313" key="3">
    <source>
        <dbReference type="Proteomes" id="UP001243403"/>
    </source>
</evidence>
<proteinExistence type="predicted"/>
<keyword evidence="3" id="KW-1185">Reference proteome</keyword>
<dbReference type="RefSeq" id="WP_282715811.1">
    <property type="nucleotide sequence ID" value="NZ_JASCRZ010000002.1"/>
</dbReference>